<keyword evidence="3" id="KW-1185">Reference proteome</keyword>
<reference evidence="2 3" key="1">
    <citation type="submission" date="2024-04" db="EMBL/GenBank/DDBJ databases">
        <authorList>
            <consortium name="Genoscope - CEA"/>
            <person name="William W."/>
        </authorList>
    </citation>
    <scope>NUCLEOTIDE SEQUENCE [LARGE SCALE GENOMIC DNA]</scope>
</reference>
<evidence type="ECO:0000256" key="1">
    <source>
        <dbReference type="SAM" id="MobiDB-lite"/>
    </source>
</evidence>
<feature type="compositionally biased region" description="Polar residues" evidence="1">
    <location>
        <begin position="88"/>
        <end position="99"/>
    </location>
</feature>
<sequence length="130" mass="14413">LVDHIRAIKATNLKRSSTVDEDAKRLNGSLYDLFNDFLGDGQTEEGNEEEGEEATGPEEERETRAPSDAGKELETIQEKVDHVDDDTTTQSEKSTVSTAHTEDFHSVSQRMSDTMSTKGSSQFSRKSTEV</sequence>
<proteinExistence type="predicted"/>
<feature type="non-terminal residue" evidence="2">
    <location>
        <position position="1"/>
    </location>
</feature>
<organism evidence="2 3">
    <name type="scientific">Lymnaea stagnalis</name>
    <name type="common">Great pond snail</name>
    <name type="synonym">Helix stagnalis</name>
    <dbReference type="NCBI Taxonomy" id="6523"/>
    <lineage>
        <taxon>Eukaryota</taxon>
        <taxon>Metazoa</taxon>
        <taxon>Spiralia</taxon>
        <taxon>Lophotrochozoa</taxon>
        <taxon>Mollusca</taxon>
        <taxon>Gastropoda</taxon>
        <taxon>Heterobranchia</taxon>
        <taxon>Euthyneura</taxon>
        <taxon>Panpulmonata</taxon>
        <taxon>Hygrophila</taxon>
        <taxon>Lymnaeoidea</taxon>
        <taxon>Lymnaeidae</taxon>
        <taxon>Lymnaea</taxon>
    </lineage>
</organism>
<feature type="non-terminal residue" evidence="2">
    <location>
        <position position="130"/>
    </location>
</feature>
<protein>
    <submittedName>
        <fullName evidence="2">Uncharacterized protein</fullName>
    </submittedName>
</protein>
<accession>A0AAV2H2J4</accession>
<evidence type="ECO:0000313" key="2">
    <source>
        <dbReference type="EMBL" id="CAL1527899.1"/>
    </source>
</evidence>
<feature type="compositionally biased region" description="Basic and acidic residues" evidence="1">
    <location>
        <begin position="61"/>
        <end position="82"/>
    </location>
</feature>
<comment type="caution">
    <text evidence="2">The sequence shown here is derived from an EMBL/GenBank/DDBJ whole genome shotgun (WGS) entry which is preliminary data.</text>
</comment>
<feature type="compositionally biased region" description="Polar residues" evidence="1">
    <location>
        <begin position="106"/>
        <end position="130"/>
    </location>
</feature>
<dbReference type="EMBL" id="CAXITT010000024">
    <property type="protein sequence ID" value="CAL1527899.1"/>
    <property type="molecule type" value="Genomic_DNA"/>
</dbReference>
<feature type="region of interest" description="Disordered" evidence="1">
    <location>
        <begin position="36"/>
        <end position="130"/>
    </location>
</feature>
<dbReference type="AlphaFoldDB" id="A0AAV2H2J4"/>
<dbReference type="Proteomes" id="UP001497497">
    <property type="component" value="Unassembled WGS sequence"/>
</dbReference>
<evidence type="ECO:0000313" key="3">
    <source>
        <dbReference type="Proteomes" id="UP001497497"/>
    </source>
</evidence>
<feature type="compositionally biased region" description="Acidic residues" evidence="1">
    <location>
        <begin position="42"/>
        <end position="60"/>
    </location>
</feature>
<gene>
    <name evidence="2" type="ORF">GSLYS_00002069001</name>
</gene>
<name>A0AAV2H2J4_LYMST</name>